<dbReference type="RefSeq" id="WP_239165091.1">
    <property type="nucleotide sequence ID" value="NZ_BAAATY010000003.1"/>
</dbReference>
<evidence type="ECO:0000313" key="1">
    <source>
        <dbReference type="EMBL" id="GIE73543.1"/>
    </source>
</evidence>
<comment type="caution">
    <text evidence="1">The sequence shown here is derived from an EMBL/GenBank/DDBJ whole genome shotgun (WGS) entry which is preliminary data.</text>
</comment>
<dbReference type="Proteomes" id="UP000624709">
    <property type="component" value="Unassembled WGS sequence"/>
</dbReference>
<organism evidence="1 2">
    <name type="scientific">Actinoplanes palleronii</name>
    <dbReference type="NCBI Taxonomy" id="113570"/>
    <lineage>
        <taxon>Bacteria</taxon>
        <taxon>Bacillati</taxon>
        <taxon>Actinomycetota</taxon>
        <taxon>Actinomycetes</taxon>
        <taxon>Micromonosporales</taxon>
        <taxon>Micromonosporaceae</taxon>
        <taxon>Actinoplanes</taxon>
    </lineage>
</organism>
<proteinExistence type="predicted"/>
<dbReference type="InterPro" id="IPR036770">
    <property type="entry name" value="Ankyrin_rpt-contain_sf"/>
</dbReference>
<gene>
    <name evidence="1" type="ORF">Apa02nite_096510</name>
</gene>
<sequence length="106" mass="11605">MKDDYIIHSMVEMEELDDLRKEIESGIDVEVVHGGLSLLQHALDVEIAGIRAGNGSHVDVTALLLSAGADPFRKVGRENQSALEMAEEEGHWLAAALFRAWGQRPA</sequence>
<dbReference type="Gene3D" id="1.25.40.20">
    <property type="entry name" value="Ankyrin repeat-containing domain"/>
    <property type="match status" value="1"/>
</dbReference>
<keyword evidence="2" id="KW-1185">Reference proteome</keyword>
<protein>
    <recommendedName>
        <fullName evidence="3">Ankyrin repeat protein</fullName>
    </recommendedName>
</protein>
<accession>A0ABQ4BS79</accession>
<name>A0ABQ4BS79_9ACTN</name>
<dbReference type="EMBL" id="BOMS01000178">
    <property type="protein sequence ID" value="GIE73543.1"/>
    <property type="molecule type" value="Genomic_DNA"/>
</dbReference>
<evidence type="ECO:0008006" key="3">
    <source>
        <dbReference type="Google" id="ProtNLM"/>
    </source>
</evidence>
<reference evidence="1 2" key="1">
    <citation type="submission" date="2021-01" db="EMBL/GenBank/DDBJ databases">
        <title>Whole genome shotgun sequence of Actinoplanes palleronii NBRC 14916.</title>
        <authorList>
            <person name="Komaki H."/>
            <person name="Tamura T."/>
        </authorList>
    </citation>
    <scope>NUCLEOTIDE SEQUENCE [LARGE SCALE GENOMIC DNA]</scope>
    <source>
        <strain evidence="1 2">NBRC 14916</strain>
    </source>
</reference>
<evidence type="ECO:0000313" key="2">
    <source>
        <dbReference type="Proteomes" id="UP000624709"/>
    </source>
</evidence>